<dbReference type="Pfam" id="PF00072">
    <property type="entry name" value="Response_reg"/>
    <property type="match status" value="1"/>
</dbReference>
<feature type="domain" description="Response regulatory" evidence="2">
    <location>
        <begin position="33"/>
        <end position="147"/>
    </location>
</feature>
<dbReference type="Pfam" id="PF00990">
    <property type="entry name" value="GGDEF"/>
    <property type="match status" value="1"/>
</dbReference>
<evidence type="ECO:0000256" key="1">
    <source>
        <dbReference type="PROSITE-ProRule" id="PRU00169"/>
    </source>
</evidence>
<organism evidence="6 7">
    <name type="scientific">Noviherbaspirillum suwonense</name>
    <dbReference type="NCBI Taxonomy" id="1224511"/>
    <lineage>
        <taxon>Bacteria</taxon>
        <taxon>Pseudomonadati</taxon>
        <taxon>Pseudomonadota</taxon>
        <taxon>Betaproteobacteria</taxon>
        <taxon>Burkholderiales</taxon>
        <taxon>Oxalobacteraceae</taxon>
        <taxon>Noviherbaspirillum</taxon>
    </lineage>
</organism>
<dbReference type="PANTHER" id="PTHR44757">
    <property type="entry name" value="DIGUANYLATE CYCLASE DGCP"/>
    <property type="match status" value="1"/>
</dbReference>
<sequence>MINQRNTAQLMPLFEAAPSLPERASLPSSRPCRLLLVDDEPRLLASLCALLADSGHELHTATCGSEAVALLEQMPFDLALLDLRLPDFGGHQIMDVMNRRQLDTNVIVLSGETGIEGAIGALKRGAYDYLRKPYGREELLSTVENALRQRRLEADNKHIAQQLERSEKLYRYLVDSSPDIIYTLNAEGRFSFINDRAQQLLGLSRSELIGNHYSDLVHDEDMERAYYVFNERRVGDRASRNIELRLKSAALRDKGPAVENTLVTLSFNSMGMYGNAKQTEGAEFFGTYGVARDVTERKRAEAMISYHAYHDILTDLPNRMLFKDRLGLAIMQSKRKETELAVMFIDLDRFKLVNDTLGHIRGDELLQQVATRLKAALRQGDTLARLGGDEFTIFLPELLNRDDAHVVARKALECLQKSFTLAGSEVHISASIGIAVYPHDGETIDELLCHADMAMYQVKGQGKNGYSFYEPSLHEVSYQKITLEQSLRRALENDEFEMYYQPQVDRPTGCIIGVEGLMRWHHPERGLLSAGEFLPFAEENGLMTPISDWMLKAACRDLALWNTQVEERVRLSLNVSPQYLDCGDFVEKMKTALNRHGLSPSQIEVEITENICIRNPQYAIEQLNKLGQIGVSVAIDDFGTGYSSLAYLHRFPVHTIKIDQSFIREIQHMHAHYPVVLAIISIAKGLNLNVVAEGVETETQAAYLEQVGCTTMQGFLYYRPVSSSQFLQLLRKNAARCA</sequence>
<gene>
    <name evidence="6" type="ORF">SAMN06295970_1508</name>
</gene>
<evidence type="ECO:0000313" key="6">
    <source>
        <dbReference type="EMBL" id="SMP81925.1"/>
    </source>
</evidence>
<dbReference type="SMART" id="SM00448">
    <property type="entry name" value="REC"/>
    <property type="match status" value="1"/>
</dbReference>
<dbReference type="InterPro" id="IPR000014">
    <property type="entry name" value="PAS"/>
</dbReference>
<dbReference type="Gene3D" id="3.20.20.450">
    <property type="entry name" value="EAL domain"/>
    <property type="match status" value="1"/>
</dbReference>
<dbReference type="Gene3D" id="3.40.50.2300">
    <property type="match status" value="1"/>
</dbReference>
<dbReference type="InterPro" id="IPR001789">
    <property type="entry name" value="Sig_transdc_resp-reg_receiver"/>
</dbReference>
<evidence type="ECO:0000313" key="7">
    <source>
        <dbReference type="Proteomes" id="UP001158049"/>
    </source>
</evidence>
<proteinExistence type="predicted"/>
<dbReference type="Pfam" id="PF00563">
    <property type="entry name" value="EAL"/>
    <property type="match status" value="1"/>
</dbReference>
<comment type="caution">
    <text evidence="6">The sequence shown here is derived from an EMBL/GenBank/DDBJ whole genome shotgun (WGS) entry which is preliminary data.</text>
</comment>
<dbReference type="SMART" id="SM00052">
    <property type="entry name" value="EAL"/>
    <property type="match status" value="1"/>
</dbReference>
<reference evidence="6 7" key="1">
    <citation type="submission" date="2017-05" db="EMBL/GenBank/DDBJ databases">
        <authorList>
            <person name="Varghese N."/>
            <person name="Submissions S."/>
        </authorList>
    </citation>
    <scope>NUCLEOTIDE SEQUENCE [LARGE SCALE GENOMIC DNA]</scope>
    <source>
        <strain evidence="6 7">DSM 26001</strain>
    </source>
</reference>
<dbReference type="CDD" id="cd01949">
    <property type="entry name" value="GGDEF"/>
    <property type="match status" value="1"/>
</dbReference>
<dbReference type="Pfam" id="PF00989">
    <property type="entry name" value="PAS"/>
    <property type="match status" value="1"/>
</dbReference>
<dbReference type="PANTHER" id="PTHR44757:SF2">
    <property type="entry name" value="BIOFILM ARCHITECTURE MAINTENANCE PROTEIN MBAA"/>
    <property type="match status" value="1"/>
</dbReference>
<evidence type="ECO:0000259" key="4">
    <source>
        <dbReference type="PROSITE" id="PS50883"/>
    </source>
</evidence>
<dbReference type="CDD" id="cd01948">
    <property type="entry name" value="EAL"/>
    <property type="match status" value="1"/>
</dbReference>
<dbReference type="InterPro" id="IPR029787">
    <property type="entry name" value="Nucleotide_cyclase"/>
</dbReference>
<dbReference type="PROSITE" id="PS50883">
    <property type="entry name" value="EAL"/>
    <property type="match status" value="1"/>
</dbReference>
<keyword evidence="7" id="KW-1185">Reference proteome</keyword>
<dbReference type="SMART" id="SM00091">
    <property type="entry name" value="PAS"/>
    <property type="match status" value="1"/>
</dbReference>
<evidence type="ECO:0000259" key="5">
    <source>
        <dbReference type="PROSITE" id="PS50887"/>
    </source>
</evidence>
<dbReference type="SUPFAM" id="SSF55785">
    <property type="entry name" value="PYP-like sensor domain (PAS domain)"/>
    <property type="match status" value="1"/>
</dbReference>
<keyword evidence="1" id="KW-0597">Phosphoprotein</keyword>
<feature type="domain" description="PAS" evidence="3">
    <location>
        <begin position="166"/>
        <end position="223"/>
    </location>
</feature>
<dbReference type="PROSITE" id="PS50887">
    <property type="entry name" value="GGDEF"/>
    <property type="match status" value="1"/>
</dbReference>
<dbReference type="SUPFAM" id="SSF52172">
    <property type="entry name" value="CheY-like"/>
    <property type="match status" value="1"/>
</dbReference>
<protein>
    <submittedName>
        <fullName evidence="6">Response regulator receiver modulated diguanylate cyclase/phosphodiesterase with PAS/PAC sensor(S)</fullName>
    </submittedName>
</protein>
<dbReference type="SMART" id="SM00267">
    <property type="entry name" value="GGDEF"/>
    <property type="match status" value="1"/>
</dbReference>
<dbReference type="Proteomes" id="UP001158049">
    <property type="component" value="Unassembled WGS sequence"/>
</dbReference>
<dbReference type="Gene3D" id="3.30.450.20">
    <property type="entry name" value="PAS domain"/>
    <property type="match status" value="1"/>
</dbReference>
<dbReference type="PROSITE" id="PS50110">
    <property type="entry name" value="RESPONSE_REGULATORY"/>
    <property type="match status" value="1"/>
</dbReference>
<dbReference type="EMBL" id="FXUL01000050">
    <property type="protein sequence ID" value="SMP81925.1"/>
    <property type="molecule type" value="Genomic_DNA"/>
</dbReference>
<dbReference type="Gene3D" id="3.30.70.270">
    <property type="match status" value="1"/>
</dbReference>
<accession>A0ABY1QWJ3</accession>
<dbReference type="NCBIfam" id="TIGR00254">
    <property type="entry name" value="GGDEF"/>
    <property type="match status" value="1"/>
</dbReference>
<evidence type="ECO:0000259" key="3">
    <source>
        <dbReference type="PROSITE" id="PS50112"/>
    </source>
</evidence>
<dbReference type="InterPro" id="IPR000160">
    <property type="entry name" value="GGDEF_dom"/>
</dbReference>
<dbReference type="CDD" id="cd00130">
    <property type="entry name" value="PAS"/>
    <property type="match status" value="1"/>
</dbReference>
<name>A0ABY1QWJ3_9BURK</name>
<dbReference type="InterPro" id="IPR035965">
    <property type="entry name" value="PAS-like_dom_sf"/>
</dbReference>
<dbReference type="SUPFAM" id="SSF141868">
    <property type="entry name" value="EAL domain-like"/>
    <property type="match status" value="1"/>
</dbReference>
<dbReference type="InterPro" id="IPR043128">
    <property type="entry name" value="Rev_trsase/Diguanyl_cyclase"/>
</dbReference>
<dbReference type="InterPro" id="IPR013767">
    <property type="entry name" value="PAS_fold"/>
</dbReference>
<dbReference type="InterPro" id="IPR001633">
    <property type="entry name" value="EAL_dom"/>
</dbReference>
<feature type="domain" description="EAL" evidence="4">
    <location>
        <begin position="480"/>
        <end position="734"/>
    </location>
</feature>
<feature type="modified residue" description="4-aspartylphosphate" evidence="1">
    <location>
        <position position="82"/>
    </location>
</feature>
<dbReference type="InterPro" id="IPR052155">
    <property type="entry name" value="Biofilm_reg_signaling"/>
</dbReference>
<dbReference type="NCBIfam" id="TIGR00229">
    <property type="entry name" value="sensory_box"/>
    <property type="match status" value="1"/>
</dbReference>
<evidence type="ECO:0000259" key="2">
    <source>
        <dbReference type="PROSITE" id="PS50110"/>
    </source>
</evidence>
<dbReference type="PROSITE" id="PS50112">
    <property type="entry name" value="PAS"/>
    <property type="match status" value="1"/>
</dbReference>
<feature type="domain" description="GGDEF" evidence="5">
    <location>
        <begin position="338"/>
        <end position="471"/>
    </location>
</feature>
<dbReference type="InterPro" id="IPR011006">
    <property type="entry name" value="CheY-like_superfamily"/>
</dbReference>
<dbReference type="InterPro" id="IPR035919">
    <property type="entry name" value="EAL_sf"/>
</dbReference>
<dbReference type="SUPFAM" id="SSF55073">
    <property type="entry name" value="Nucleotide cyclase"/>
    <property type="match status" value="1"/>
</dbReference>